<dbReference type="AlphaFoldDB" id="A0AAV4DTR9"/>
<organism evidence="2 3">
    <name type="scientific">Plakobranchus ocellatus</name>
    <dbReference type="NCBI Taxonomy" id="259542"/>
    <lineage>
        <taxon>Eukaryota</taxon>
        <taxon>Metazoa</taxon>
        <taxon>Spiralia</taxon>
        <taxon>Lophotrochozoa</taxon>
        <taxon>Mollusca</taxon>
        <taxon>Gastropoda</taxon>
        <taxon>Heterobranchia</taxon>
        <taxon>Euthyneura</taxon>
        <taxon>Panpulmonata</taxon>
        <taxon>Sacoglossa</taxon>
        <taxon>Placobranchoidea</taxon>
        <taxon>Plakobranchidae</taxon>
        <taxon>Plakobranchus</taxon>
    </lineage>
</organism>
<evidence type="ECO:0000313" key="2">
    <source>
        <dbReference type="EMBL" id="GFO47498.1"/>
    </source>
</evidence>
<feature type="region of interest" description="Disordered" evidence="1">
    <location>
        <begin position="1"/>
        <end position="26"/>
    </location>
</feature>
<evidence type="ECO:0000256" key="1">
    <source>
        <dbReference type="SAM" id="MobiDB-lite"/>
    </source>
</evidence>
<feature type="compositionally biased region" description="Polar residues" evidence="1">
    <location>
        <begin position="1"/>
        <end position="18"/>
    </location>
</feature>
<accession>A0AAV4DTR9</accession>
<gene>
    <name evidence="2" type="ORF">PoB_007400300</name>
</gene>
<protein>
    <submittedName>
        <fullName evidence="2">Uncharacterized protein</fullName>
    </submittedName>
</protein>
<evidence type="ECO:0000313" key="3">
    <source>
        <dbReference type="Proteomes" id="UP000735302"/>
    </source>
</evidence>
<name>A0AAV4DTR9_9GAST</name>
<comment type="caution">
    <text evidence="2">The sequence shown here is derived from an EMBL/GenBank/DDBJ whole genome shotgun (WGS) entry which is preliminary data.</text>
</comment>
<sequence length="84" mass="9704">MRRQQTAADSNITQQTLTDAIGRIKPQPPNSFADKMFDMFNRHQCWQNCSVAERTVCGYCKSSINVNRFWRSDAGCVEVRPNLY</sequence>
<dbReference type="EMBL" id="BLXT01008339">
    <property type="protein sequence ID" value="GFO47498.1"/>
    <property type="molecule type" value="Genomic_DNA"/>
</dbReference>
<dbReference type="Proteomes" id="UP000735302">
    <property type="component" value="Unassembled WGS sequence"/>
</dbReference>
<reference evidence="2 3" key="1">
    <citation type="journal article" date="2021" name="Elife">
        <title>Chloroplast acquisition without the gene transfer in kleptoplastic sea slugs, Plakobranchus ocellatus.</title>
        <authorList>
            <person name="Maeda T."/>
            <person name="Takahashi S."/>
            <person name="Yoshida T."/>
            <person name="Shimamura S."/>
            <person name="Takaki Y."/>
            <person name="Nagai Y."/>
            <person name="Toyoda A."/>
            <person name="Suzuki Y."/>
            <person name="Arimoto A."/>
            <person name="Ishii H."/>
            <person name="Satoh N."/>
            <person name="Nishiyama T."/>
            <person name="Hasebe M."/>
            <person name="Maruyama T."/>
            <person name="Minagawa J."/>
            <person name="Obokata J."/>
            <person name="Shigenobu S."/>
        </authorList>
    </citation>
    <scope>NUCLEOTIDE SEQUENCE [LARGE SCALE GENOMIC DNA]</scope>
</reference>
<proteinExistence type="predicted"/>
<keyword evidence="3" id="KW-1185">Reference proteome</keyword>